<organism evidence="2 3">
    <name type="scientific">Basidiobolus meristosporus CBS 931.73</name>
    <dbReference type="NCBI Taxonomy" id="1314790"/>
    <lineage>
        <taxon>Eukaryota</taxon>
        <taxon>Fungi</taxon>
        <taxon>Fungi incertae sedis</taxon>
        <taxon>Zoopagomycota</taxon>
        <taxon>Entomophthoromycotina</taxon>
        <taxon>Basidiobolomycetes</taxon>
        <taxon>Basidiobolales</taxon>
        <taxon>Basidiobolaceae</taxon>
        <taxon>Basidiobolus</taxon>
    </lineage>
</organism>
<sequence>MCQLQEERRIAKKKWHIRISPVGSEKKDKPKQTKDELYHRHKEMKEALEKQQYELEQKKKRLEADARPSTAEKSKKKTFGFKN</sequence>
<name>A0A1Y1ZAR7_9FUNG</name>
<gene>
    <name evidence="2" type="ORF">K493DRAFT_344100</name>
</gene>
<protein>
    <submittedName>
        <fullName evidence="2">Uncharacterized protein</fullName>
    </submittedName>
</protein>
<evidence type="ECO:0000313" key="2">
    <source>
        <dbReference type="EMBL" id="ORY07358.1"/>
    </source>
</evidence>
<proteinExistence type="predicted"/>
<evidence type="ECO:0000256" key="1">
    <source>
        <dbReference type="SAM" id="MobiDB-lite"/>
    </source>
</evidence>
<feature type="compositionally biased region" description="Basic residues" evidence="1">
    <location>
        <begin position="74"/>
        <end position="83"/>
    </location>
</feature>
<feature type="region of interest" description="Disordered" evidence="1">
    <location>
        <begin position="15"/>
        <end position="36"/>
    </location>
</feature>
<comment type="caution">
    <text evidence="2">The sequence shown here is derived from an EMBL/GenBank/DDBJ whole genome shotgun (WGS) entry which is preliminary data.</text>
</comment>
<keyword evidence="3" id="KW-1185">Reference proteome</keyword>
<evidence type="ECO:0000313" key="3">
    <source>
        <dbReference type="Proteomes" id="UP000193498"/>
    </source>
</evidence>
<reference evidence="2 3" key="1">
    <citation type="submission" date="2016-07" db="EMBL/GenBank/DDBJ databases">
        <title>Pervasive Adenine N6-methylation of Active Genes in Fungi.</title>
        <authorList>
            <consortium name="DOE Joint Genome Institute"/>
            <person name="Mondo S.J."/>
            <person name="Dannebaum R.O."/>
            <person name="Kuo R.C."/>
            <person name="Labutti K."/>
            <person name="Haridas S."/>
            <person name="Kuo A."/>
            <person name="Salamov A."/>
            <person name="Ahrendt S.R."/>
            <person name="Lipzen A."/>
            <person name="Sullivan W."/>
            <person name="Andreopoulos W.B."/>
            <person name="Clum A."/>
            <person name="Lindquist E."/>
            <person name="Daum C."/>
            <person name="Ramamoorthy G.K."/>
            <person name="Gryganskyi A."/>
            <person name="Culley D."/>
            <person name="Magnuson J.K."/>
            <person name="James T.Y."/>
            <person name="O'Malley M.A."/>
            <person name="Stajich J.E."/>
            <person name="Spatafora J.W."/>
            <person name="Visel A."/>
            <person name="Grigoriev I.V."/>
        </authorList>
    </citation>
    <scope>NUCLEOTIDE SEQUENCE [LARGE SCALE GENOMIC DNA]</scope>
    <source>
        <strain evidence="2 3">CBS 931.73</strain>
    </source>
</reference>
<dbReference type="Proteomes" id="UP000193498">
    <property type="component" value="Unassembled WGS sequence"/>
</dbReference>
<dbReference type="AlphaFoldDB" id="A0A1Y1ZAR7"/>
<feature type="region of interest" description="Disordered" evidence="1">
    <location>
        <begin position="57"/>
        <end position="83"/>
    </location>
</feature>
<dbReference type="EMBL" id="MCFE01000009">
    <property type="protein sequence ID" value="ORY07358.1"/>
    <property type="molecule type" value="Genomic_DNA"/>
</dbReference>
<dbReference type="STRING" id="1314790.A0A1Y1ZAR7"/>
<feature type="compositionally biased region" description="Basic and acidic residues" evidence="1">
    <location>
        <begin position="24"/>
        <end position="36"/>
    </location>
</feature>
<dbReference type="InParanoid" id="A0A1Y1ZAR7"/>
<feature type="compositionally biased region" description="Basic and acidic residues" evidence="1">
    <location>
        <begin position="57"/>
        <end position="73"/>
    </location>
</feature>
<accession>A0A1Y1ZAR7</accession>